<gene>
    <name evidence="1" type="ORF">R3P38DRAFT_2649586</name>
</gene>
<protein>
    <recommendedName>
        <fullName evidence="3">F-box domain-containing protein</fullName>
    </recommendedName>
</protein>
<reference evidence="1 2" key="1">
    <citation type="journal article" date="2024" name="J Genomics">
        <title>Draft genome sequencing and assembly of Favolaschia claudopus CIRM-BRFM 2984 isolated from oak limbs.</title>
        <authorList>
            <person name="Navarro D."/>
            <person name="Drula E."/>
            <person name="Chaduli D."/>
            <person name="Cazenave R."/>
            <person name="Ahrendt S."/>
            <person name="Wang J."/>
            <person name="Lipzen A."/>
            <person name="Daum C."/>
            <person name="Barry K."/>
            <person name="Grigoriev I.V."/>
            <person name="Favel A."/>
            <person name="Rosso M.N."/>
            <person name="Martin F."/>
        </authorList>
    </citation>
    <scope>NUCLEOTIDE SEQUENCE [LARGE SCALE GENOMIC DNA]</scope>
    <source>
        <strain evidence="1 2">CIRM-BRFM 2984</strain>
    </source>
</reference>
<evidence type="ECO:0000313" key="2">
    <source>
        <dbReference type="Proteomes" id="UP001362999"/>
    </source>
</evidence>
<name>A0AAW0A6G0_9AGAR</name>
<dbReference type="EMBL" id="JAWWNJ010000083">
    <property type="protein sequence ID" value="KAK7001457.1"/>
    <property type="molecule type" value="Genomic_DNA"/>
</dbReference>
<keyword evidence="2" id="KW-1185">Reference proteome</keyword>
<evidence type="ECO:0008006" key="3">
    <source>
        <dbReference type="Google" id="ProtNLM"/>
    </source>
</evidence>
<organism evidence="1 2">
    <name type="scientific">Favolaschia claudopus</name>
    <dbReference type="NCBI Taxonomy" id="2862362"/>
    <lineage>
        <taxon>Eukaryota</taxon>
        <taxon>Fungi</taxon>
        <taxon>Dikarya</taxon>
        <taxon>Basidiomycota</taxon>
        <taxon>Agaricomycotina</taxon>
        <taxon>Agaricomycetes</taxon>
        <taxon>Agaricomycetidae</taxon>
        <taxon>Agaricales</taxon>
        <taxon>Marasmiineae</taxon>
        <taxon>Mycenaceae</taxon>
        <taxon>Favolaschia</taxon>
    </lineage>
</organism>
<dbReference type="AlphaFoldDB" id="A0AAW0A6G0"/>
<sequence>MGSSYRETPLSESPFHGIINTNYIPTETGIAQIHGHLAPHETELARVEAFIEKLTLKRNHIKTYIDAHRALTSYPRRLPPEILQQIFVWCLPRTHNAVMDVAEPPLLLGRICSRWRSVAFSMPELWDSLHISVVFTLLNDAKIAHAAIADWLTRAAPRPLSLSIACSDLYTFSSEYKAVMDCLSPFSSRWRSVEFGDIPITLFSKLGEKLNTPLLTDVHLKCLFGLPIPGVRDRILSSNLFNRAKVHITSLDPAVFIVSRLQNAEYHSKWDHLTHLTFSLLPPTSDPDVRSKPLSFGSVYLLLQRCTQLQSLTVPIEASADRFTEDLVHPALESLTLFNRSLCCEALDGFVSYLELPRLTKFHLINLDVSDHSFVASVGALELLALNSPLISDLRLHLPDAYIVNSLHTILADFFPRLEKLSLGLCTENSEPHVPGAHDIFRMLAPGVVPGLDLKELELGISCVWDVSWLEFLWKHIDAGSNLQRIHLELWREDCLDAPAPVEPTLDPFLTRGLEVSVKRRVQPVVEMTPWEGVEK</sequence>
<proteinExistence type="predicted"/>
<accession>A0AAW0A6G0</accession>
<evidence type="ECO:0000313" key="1">
    <source>
        <dbReference type="EMBL" id="KAK7001457.1"/>
    </source>
</evidence>
<dbReference type="InterPro" id="IPR032675">
    <property type="entry name" value="LRR_dom_sf"/>
</dbReference>
<dbReference type="Proteomes" id="UP001362999">
    <property type="component" value="Unassembled WGS sequence"/>
</dbReference>
<comment type="caution">
    <text evidence="1">The sequence shown here is derived from an EMBL/GenBank/DDBJ whole genome shotgun (WGS) entry which is preliminary data.</text>
</comment>
<dbReference type="Gene3D" id="3.80.10.10">
    <property type="entry name" value="Ribonuclease Inhibitor"/>
    <property type="match status" value="1"/>
</dbReference>